<comment type="caution">
    <text evidence="2">The sequence shown here is derived from an EMBL/GenBank/DDBJ whole genome shotgun (WGS) entry which is preliminary data.</text>
</comment>
<dbReference type="AlphaFoldDB" id="A0A4Q5LVS7"/>
<dbReference type="RefSeq" id="WP_130023267.1">
    <property type="nucleotide sequence ID" value="NZ_SEWF01000041.1"/>
</dbReference>
<proteinExistence type="predicted"/>
<accession>A0A4Q5LVS7</accession>
<gene>
    <name evidence="2" type="ORF">EWM59_21230</name>
</gene>
<protein>
    <submittedName>
        <fullName evidence="2">Uncharacterized protein</fullName>
    </submittedName>
</protein>
<evidence type="ECO:0000313" key="3">
    <source>
        <dbReference type="Proteomes" id="UP000293162"/>
    </source>
</evidence>
<dbReference type="Proteomes" id="UP000293162">
    <property type="component" value="Unassembled WGS sequence"/>
</dbReference>
<sequence>MKFYFLIIISFLLIIALVAVLILYPSPEFDFHGDLKLKQSFKQMVKPVTEGKCDGDSIVFRLDTLTRFQWDKVYFFYGYNSAVIFESRIGKKVIPNGFMVNAHDNFFVFVKNKEVVSFVGFKPNIDEFSFVNNASQETYYTPENAIMSFKKVCNNARQGYWNILQPIAVVE</sequence>
<organism evidence="2 3">
    <name type="scientific">Emticicia agri</name>
    <dbReference type="NCBI Taxonomy" id="2492393"/>
    <lineage>
        <taxon>Bacteria</taxon>
        <taxon>Pseudomonadati</taxon>
        <taxon>Bacteroidota</taxon>
        <taxon>Cytophagia</taxon>
        <taxon>Cytophagales</taxon>
        <taxon>Leadbetterellaceae</taxon>
        <taxon>Emticicia</taxon>
    </lineage>
</organism>
<keyword evidence="3" id="KW-1185">Reference proteome</keyword>
<dbReference type="EMBL" id="SEWF01000041">
    <property type="protein sequence ID" value="RYU93573.1"/>
    <property type="molecule type" value="Genomic_DNA"/>
</dbReference>
<evidence type="ECO:0000313" key="2">
    <source>
        <dbReference type="EMBL" id="RYU93573.1"/>
    </source>
</evidence>
<evidence type="ECO:0000256" key="1">
    <source>
        <dbReference type="SAM" id="Phobius"/>
    </source>
</evidence>
<keyword evidence="1" id="KW-0472">Membrane</keyword>
<keyword evidence="1" id="KW-1133">Transmembrane helix</keyword>
<name>A0A4Q5LVS7_9BACT</name>
<dbReference type="OrthoDB" id="851514at2"/>
<reference evidence="2 3" key="1">
    <citation type="submission" date="2019-02" db="EMBL/GenBank/DDBJ databases">
        <title>Bacterial novel species Emticicia sp. 17J42-9 isolated from soil.</title>
        <authorList>
            <person name="Jung H.-Y."/>
        </authorList>
    </citation>
    <scope>NUCLEOTIDE SEQUENCE [LARGE SCALE GENOMIC DNA]</scope>
    <source>
        <strain evidence="2 3">17J42-9</strain>
    </source>
</reference>
<keyword evidence="1" id="KW-0812">Transmembrane</keyword>
<feature type="transmembrane region" description="Helical" evidence="1">
    <location>
        <begin position="6"/>
        <end position="24"/>
    </location>
</feature>